<protein>
    <submittedName>
        <fullName evidence="1">Uncharacterized protein</fullName>
    </submittedName>
</protein>
<dbReference type="Proteomes" id="UP000299102">
    <property type="component" value="Unassembled WGS sequence"/>
</dbReference>
<evidence type="ECO:0000313" key="1">
    <source>
        <dbReference type="EMBL" id="GBP94617.1"/>
    </source>
</evidence>
<evidence type="ECO:0000313" key="2">
    <source>
        <dbReference type="Proteomes" id="UP000299102"/>
    </source>
</evidence>
<reference evidence="1 2" key="1">
    <citation type="journal article" date="2019" name="Commun. Biol.">
        <title>The bagworm genome reveals a unique fibroin gene that provides high tensile strength.</title>
        <authorList>
            <person name="Kono N."/>
            <person name="Nakamura H."/>
            <person name="Ohtoshi R."/>
            <person name="Tomita M."/>
            <person name="Numata K."/>
            <person name="Arakawa K."/>
        </authorList>
    </citation>
    <scope>NUCLEOTIDE SEQUENCE [LARGE SCALE GENOMIC DNA]</scope>
</reference>
<gene>
    <name evidence="1" type="ORF">EVAR_91141_1</name>
</gene>
<name>A0A4C2A6V4_EUMVA</name>
<dbReference type="AlphaFoldDB" id="A0A4C2A6V4"/>
<sequence length="108" mass="12033">MENLDGPEKLRRSLTCVRSWVFHTLVLKGAGTGRRTYFFCLKPGRLLVGDTTPTVLVVVPLRGVRDICVQSNLISPVLGFGRRCSDHSQEGSAARRPLYIGAMFRRNS</sequence>
<keyword evidence="2" id="KW-1185">Reference proteome</keyword>
<accession>A0A4C2A6V4</accession>
<dbReference type="EMBL" id="BGZK01002527">
    <property type="protein sequence ID" value="GBP94617.1"/>
    <property type="molecule type" value="Genomic_DNA"/>
</dbReference>
<proteinExistence type="predicted"/>
<organism evidence="1 2">
    <name type="scientific">Eumeta variegata</name>
    <name type="common">Bagworm moth</name>
    <name type="synonym">Eumeta japonica</name>
    <dbReference type="NCBI Taxonomy" id="151549"/>
    <lineage>
        <taxon>Eukaryota</taxon>
        <taxon>Metazoa</taxon>
        <taxon>Ecdysozoa</taxon>
        <taxon>Arthropoda</taxon>
        <taxon>Hexapoda</taxon>
        <taxon>Insecta</taxon>
        <taxon>Pterygota</taxon>
        <taxon>Neoptera</taxon>
        <taxon>Endopterygota</taxon>
        <taxon>Lepidoptera</taxon>
        <taxon>Glossata</taxon>
        <taxon>Ditrysia</taxon>
        <taxon>Tineoidea</taxon>
        <taxon>Psychidae</taxon>
        <taxon>Oiketicinae</taxon>
        <taxon>Eumeta</taxon>
    </lineage>
</organism>
<comment type="caution">
    <text evidence="1">The sequence shown here is derived from an EMBL/GenBank/DDBJ whole genome shotgun (WGS) entry which is preliminary data.</text>
</comment>